<dbReference type="AlphaFoldDB" id="A0A4R6DEV5"/>
<comment type="caution">
    <text evidence="1">The sequence shown here is derived from an EMBL/GenBank/DDBJ whole genome shotgun (WGS) entry which is preliminary data.</text>
</comment>
<proteinExistence type="predicted"/>
<gene>
    <name evidence="1" type="ORF">C7389_1493</name>
</gene>
<evidence type="ECO:0000313" key="1">
    <source>
        <dbReference type="EMBL" id="TDN42518.1"/>
    </source>
</evidence>
<dbReference type="EMBL" id="SNVV01000049">
    <property type="protein sequence ID" value="TDN42518.1"/>
    <property type="molecule type" value="Genomic_DNA"/>
</dbReference>
<organism evidence="1 2">
    <name type="scientific">Azoarcus indigens</name>
    <dbReference type="NCBI Taxonomy" id="29545"/>
    <lineage>
        <taxon>Bacteria</taxon>
        <taxon>Pseudomonadati</taxon>
        <taxon>Pseudomonadota</taxon>
        <taxon>Betaproteobacteria</taxon>
        <taxon>Rhodocyclales</taxon>
        <taxon>Zoogloeaceae</taxon>
        <taxon>Azoarcus</taxon>
    </lineage>
</organism>
<dbReference type="Proteomes" id="UP000295129">
    <property type="component" value="Unassembled WGS sequence"/>
</dbReference>
<reference evidence="1 2" key="1">
    <citation type="submission" date="2019-03" db="EMBL/GenBank/DDBJ databases">
        <title>Genomic Encyclopedia of Type Strains, Phase IV (KMG-IV): sequencing the most valuable type-strain genomes for metagenomic binning, comparative biology and taxonomic classification.</title>
        <authorList>
            <person name="Goeker M."/>
        </authorList>
    </citation>
    <scope>NUCLEOTIDE SEQUENCE [LARGE SCALE GENOMIC DNA]</scope>
    <source>
        <strain evidence="1 2">DSM 12121</strain>
    </source>
</reference>
<sequence>MNVDAPLEASMQLAECGQPSVGTLNDPAMTPEAVIALDTLACDAIFDASAREVSAASGIVVALVRMQLTWPALGPAWLARHGRQGIDQFFKYHRVMPIGPGDAEDHGDALGVRDEVALTAELAPIRRVGACVRAPRGLGTLAPSTLNRLKSSLSVLRSSLSSLRCNSCHTPACCQSRSRRQHVMPLPKPNSCGSSSQGDARALQRILNTTTRSHDCHIRFA</sequence>
<accession>A0A4R6DEV5</accession>
<name>A0A4R6DEV5_9RHOO</name>
<keyword evidence="2" id="KW-1185">Reference proteome</keyword>
<evidence type="ECO:0000313" key="2">
    <source>
        <dbReference type="Proteomes" id="UP000295129"/>
    </source>
</evidence>
<protein>
    <submittedName>
        <fullName evidence="1">Uncharacterized protein</fullName>
    </submittedName>
</protein>